<dbReference type="GO" id="GO:0016743">
    <property type="term" value="F:carboxyl- or carbamoyltransferase activity"/>
    <property type="evidence" value="ECO:0007669"/>
    <property type="project" value="InterPro"/>
</dbReference>
<evidence type="ECO:0000256" key="4">
    <source>
        <dbReference type="ARBA" id="ARBA00022723"/>
    </source>
</evidence>
<dbReference type="InterPro" id="IPR041440">
    <property type="entry name" value="HypF_C"/>
</dbReference>
<comment type="similarity">
    <text evidence="2">Belongs to the carbamoyltransferase HypF family.</text>
</comment>
<dbReference type="EMBL" id="CABR01000089">
    <property type="protein sequence ID" value="CBI10546.1"/>
    <property type="molecule type" value="Genomic_DNA"/>
</dbReference>
<protein>
    <submittedName>
        <fullName evidence="10">Carbamoyltransferase hypF (Carbamoyl phosphate-converting enzyme hypF) ((NiFe)-hydrogenase maturation factor hypF) (Hydrogenase maturation protein hypF)</fullName>
        <ecNumber evidence="10">2.1.3.-</ecNumber>
    </submittedName>
</protein>
<keyword evidence="10" id="KW-0808">Transferase</keyword>
<keyword evidence="3" id="KW-0436">Ligase</keyword>
<dbReference type="SUPFAM" id="SSF54975">
    <property type="entry name" value="Acylphosphatase/BLUF domain-like"/>
    <property type="match status" value="1"/>
</dbReference>
<evidence type="ECO:0000259" key="8">
    <source>
        <dbReference type="PROSITE" id="PS51160"/>
    </source>
</evidence>
<feature type="domain" description="Acylphosphatase-like" evidence="8">
    <location>
        <begin position="21"/>
        <end position="107"/>
    </location>
</feature>
<dbReference type="InterPro" id="IPR017968">
    <property type="entry name" value="Acylphosphatase_CS"/>
</dbReference>
<dbReference type="AlphaFoldDB" id="E6QTH4"/>
<dbReference type="PROSITE" id="PS51160">
    <property type="entry name" value="ACYLPHOSPHATASE_3"/>
    <property type="match status" value="1"/>
</dbReference>
<dbReference type="Pfam" id="PF00708">
    <property type="entry name" value="Acylphosphatase"/>
    <property type="match status" value="1"/>
</dbReference>
<comment type="catalytic activity">
    <reaction evidence="7">
        <text>C-terminal L-cysteinyl-[HypE protein] + carbamoyl phosphate + ATP + H2O = C-terminal S-carboxamide-L-cysteinyl-[HypE protein] + AMP + phosphate + diphosphate + H(+)</text>
        <dbReference type="Rhea" id="RHEA:55636"/>
        <dbReference type="Rhea" id="RHEA-COMP:14247"/>
        <dbReference type="Rhea" id="RHEA-COMP:14392"/>
        <dbReference type="ChEBI" id="CHEBI:15377"/>
        <dbReference type="ChEBI" id="CHEBI:15378"/>
        <dbReference type="ChEBI" id="CHEBI:30616"/>
        <dbReference type="ChEBI" id="CHEBI:33019"/>
        <dbReference type="ChEBI" id="CHEBI:43474"/>
        <dbReference type="ChEBI" id="CHEBI:58228"/>
        <dbReference type="ChEBI" id="CHEBI:76913"/>
        <dbReference type="ChEBI" id="CHEBI:139126"/>
        <dbReference type="ChEBI" id="CHEBI:456215"/>
    </reaction>
</comment>
<evidence type="ECO:0000256" key="2">
    <source>
        <dbReference type="ARBA" id="ARBA00008097"/>
    </source>
</evidence>
<gene>
    <name evidence="10" type="primary">hypF</name>
    <name evidence="10" type="ORF">CARN7_1329</name>
</gene>
<dbReference type="PIRSF" id="PIRSF006256">
    <property type="entry name" value="CMPcnvr_hdrg_mat"/>
    <property type="match status" value="1"/>
</dbReference>
<dbReference type="EC" id="2.1.3.-" evidence="10"/>
<name>E6QTH4_9ZZZZ</name>
<dbReference type="Pfam" id="PF07503">
    <property type="entry name" value="zf-HYPF"/>
    <property type="match status" value="2"/>
</dbReference>
<evidence type="ECO:0000259" key="9">
    <source>
        <dbReference type="PROSITE" id="PS51163"/>
    </source>
</evidence>
<dbReference type="InterPro" id="IPR036046">
    <property type="entry name" value="Acylphosphatase-like_dom_sf"/>
</dbReference>
<dbReference type="InterPro" id="IPR001792">
    <property type="entry name" value="Acylphosphatase-like_dom"/>
</dbReference>
<reference evidence="10" key="1">
    <citation type="submission" date="2009-10" db="EMBL/GenBank/DDBJ databases">
        <title>Diversity of trophic interactions inside an arsenic-rich microbial ecosystem.</title>
        <authorList>
            <person name="Bertin P.N."/>
            <person name="Heinrich-Salmeron A."/>
            <person name="Pelletier E."/>
            <person name="Goulhen-Chollet F."/>
            <person name="Arsene-Ploetze F."/>
            <person name="Gallien S."/>
            <person name="Calteau A."/>
            <person name="Vallenet D."/>
            <person name="Casiot C."/>
            <person name="Chane-Woon-Ming B."/>
            <person name="Giloteaux L."/>
            <person name="Barakat M."/>
            <person name="Bonnefoy V."/>
            <person name="Bruneel O."/>
            <person name="Chandler M."/>
            <person name="Cleiss J."/>
            <person name="Duran R."/>
            <person name="Elbaz-Poulichet F."/>
            <person name="Fonknechten N."/>
            <person name="Lauga B."/>
            <person name="Mornico D."/>
            <person name="Ortet P."/>
            <person name="Schaeffer C."/>
            <person name="Siguier P."/>
            <person name="Alexander Thil Smith A."/>
            <person name="Van Dorsselaer A."/>
            <person name="Weissenbach J."/>
            <person name="Medigue C."/>
            <person name="Le Paslier D."/>
        </authorList>
    </citation>
    <scope>NUCLEOTIDE SEQUENCE</scope>
</reference>
<dbReference type="InterPro" id="IPR051060">
    <property type="entry name" value="Carbamoyltrans_HypF-like"/>
</dbReference>
<dbReference type="InterPro" id="IPR011125">
    <property type="entry name" value="Znf_HypF"/>
</dbReference>
<keyword evidence="6" id="KW-0862">Zinc</keyword>
<dbReference type="Pfam" id="PF22521">
    <property type="entry name" value="HypF_C_2"/>
    <property type="match status" value="1"/>
</dbReference>
<evidence type="ECO:0000256" key="1">
    <source>
        <dbReference type="ARBA" id="ARBA00004711"/>
    </source>
</evidence>
<sequence length="760" mass="82591">MQDLVGKRRPRGQSRLNPLLATHFVVSGRVQGVGFRPFVYRLAQRLGLNGWVQNRLGQVDIHVEGTAQHLVAFATALLDEAPPLSQPHILRQTPTPATGVSGFTVRPSLGDAQPDIHVPPDYFTCDACLAELFDPQDRRYRYPFINCTQCGPRYTLIEHLPYDRAATSMRHFVLCAACRAEYDNPLDRRFHAEPLACPQCGPQCLFKNDGGTLTGEAALAAAVTALRAGQIVAVKGVGGYHLLCDAGSKAAVLRLRDRKARPHKPLAVMFPDLASVRRAAVLSDDEAVFLSSPSRPILVLKQRADSPLAPQLAPGLTEIGAMLPYSPLHHLLLTDFAAPLVTTSANLSGEPVLTDNAEVETRLAGVADAFLHHDRPIVRPADDSVFRVSAGVARPLRLGRGMAPLEMTLPFALETPVLAVGGHTKNTIALAWERRVVVSPHIGDLGSLRSMAVFEQVIGDLQKLYNVTATRVVCDAHGGYASTRWARASGLTLNTVFHHRAHASALAGEYPDIDNWLVFTWDGVGYGEDGTMWGGETLFGGPGKWVRVASMRPFHVPGGDAVGREPWRAAAALAWETGVKWMDLPADTELTHAAWQRRINTQQTSSVGRLFDAAAAFTGLIHHASFEGQGPMWLEAACCNDTCDAIILPLNRDKQGVWRTDWAPLVTMLTDTARSISQRADLFHTSLAHALLAQVRAVQATHPVQCIGLAGGVFQNRRLTEQVVNLLTSAGLQVRLTQNLPVNDGGISFGQIIETGYRHD</sequence>
<accession>E6QTH4</accession>
<dbReference type="InterPro" id="IPR055128">
    <property type="entry name" value="HypF_C_2"/>
</dbReference>
<dbReference type="Gene3D" id="3.90.870.50">
    <property type="match status" value="1"/>
</dbReference>
<proteinExistence type="inferred from homology"/>
<dbReference type="GO" id="GO:0051604">
    <property type="term" value="P:protein maturation"/>
    <property type="evidence" value="ECO:0007669"/>
    <property type="project" value="TreeGrafter"/>
</dbReference>
<keyword evidence="5" id="KW-0863">Zinc-finger</keyword>
<dbReference type="PROSITE" id="PS51163">
    <property type="entry name" value="YRDC"/>
    <property type="match status" value="1"/>
</dbReference>
<evidence type="ECO:0000256" key="7">
    <source>
        <dbReference type="ARBA" id="ARBA00048220"/>
    </source>
</evidence>
<feature type="domain" description="YrdC-like" evidence="9">
    <location>
        <begin position="216"/>
        <end position="401"/>
    </location>
</feature>
<dbReference type="GO" id="GO:0003725">
    <property type="term" value="F:double-stranded RNA binding"/>
    <property type="evidence" value="ECO:0007669"/>
    <property type="project" value="InterPro"/>
</dbReference>
<keyword evidence="4" id="KW-0479">Metal-binding</keyword>
<evidence type="ECO:0000313" key="10">
    <source>
        <dbReference type="EMBL" id="CBI10546.1"/>
    </source>
</evidence>
<dbReference type="UniPathway" id="UPA00335"/>
<dbReference type="Gene3D" id="3.30.110.120">
    <property type="match status" value="1"/>
</dbReference>
<comment type="caution">
    <text evidence="10">The sequence shown here is derived from an EMBL/GenBank/DDBJ whole genome shotgun (WGS) entry which is preliminary data.</text>
</comment>
<dbReference type="InterPro" id="IPR004421">
    <property type="entry name" value="Carbamoyltransferase_HypF"/>
</dbReference>
<dbReference type="Gene3D" id="3.30.420.40">
    <property type="match status" value="1"/>
</dbReference>
<dbReference type="SUPFAM" id="SSF55821">
    <property type="entry name" value="YrdC/RibB"/>
    <property type="match status" value="1"/>
</dbReference>
<dbReference type="Gene3D" id="3.30.420.360">
    <property type="match status" value="1"/>
</dbReference>
<evidence type="ECO:0000256" key="6">
    <source>
        <dbReference type="ARBA" id="ARBA00022833"/>
    </source>
</evidence>
<evidence type="ECO:0000256" key="3">
    <source>
        <dbReference type="ARBA" id="ARBA00022598"/>
    </source>
</evidence>
<dbReference type="NCBIfam" id="TIGR00143">
    <property type="entry name" value="hypF"/>
    <property type="match status" value="1"/>
</dbReference>
<evidence type="ECO:0000256" key="5">
    <source>
        <dbReference type="ARBA" id="ARBA00022771"/>
    </source>
</evidence>
<organism evidence="10">
    <name type="scientific">mine drainage metagenome</name>
    <dbReference type="NCBI Taxonomy" id="410659"/>
    <lineage>
        <taxon>unclassified sequences</taxon>
        <taxon>metagenomes</taxon>
        <taxon>ecological metagenomes</taxon>
    </lineage>
</organism>
<comment type="pathway">
    <text evidence="1">Protein modification; [NiFe] hydrogenase maturation.</text>
</comment>
<dbReference type="PANTHER" id="PTHR42959:SF1">
    <property type="entry name" value="CARBAMOYLTRANSFERASE HYPF"/>
    <property type="match status" value="1"/>
</dbReference>
<dbReference type="InterPro" id="IPR006070">
    <property type="entry name" value="Sua5-like_dom"/>
</dbReference>
<dbReference type="Pfam" id="PF01300">
    <property type="entry name" value="Sua5_yciO_yrdC"/>
    <property type="match status" value="1"/>
</dbReference>
<dbReference type="PROSITE" id="PS00150">
    <property type="entry name" value="ACYLPHOSPHATASE_1"/>
    <property type="match status" value="1"/>
</dbReference>
<dbReference type="InterPro" id="IPR017945">
    <property type="entry name" value="DHBP_synth_RibB-like_a/b_dom"/>
</dbReference>
<dbReference type="Pfam" id="PF17788">
    <property type="entry name" value="HypF_C"/>
    <property type="match status" value="1"/>
</dbReference>
<dbReference type="PANTHER" id="PTHR42959">
    <property type="entry name" value="CARBAMOYLTRANSFERASE"/>
    <property type="match status" value="1"/>
</dbReference>
<dbReference type="GO" id="GO:0016874">
    <property type="term" value="F:ligase activity"/>
    <property type="evidence" value="ECO:0007669"/>
    <property type="project" value="UniProtKB-KW"/>
</dbReference>
<dbReference type="GO" id="GO:0008270">
    <property type="term" value="F:zinc ion binding"/>
    <property type="evidence" value="ECO:0007669"/>
    <property type="project" value="UniProtKB-KW"/>
</dbReference>